<dbReference type="CDD" id="cd00590">
    <property type="entry name" value="RRM_SF"/>
    <property type="match status" value="1"/>
</dbReference>
<dbReference type="RefSeq" id="XP_001244865.1">
    <property type="nucleotide sequence ID" value="XM_001244864.2"/>
</dbReference>
<dbReference type="GO" id="GO:0008143">
    <property type="term" value="F:poly(A) binding"/>
    <property type="evidence" value="ECO:0007669"/>
    <property type="project" value="TreeGrafter"/>
</dbReference>
<dbReference type="STRING" id="246410.A0A0E1RYR7"/>
<feature type="region of interest" description="Disordered" evidence="3">
    <location>
        <begin position="59"/>
        <end position="133"/>
    </location>
</feature>
<gene>
    <name evidence="5" type="ORF">CIMG_04306</name>
</gene>
<name>A0A0E1RYR7_COCIM</name>
<feature type="domain" description="RRM" evidence="4">
    <location>
        <begin position="234"/>
        <end position="312"/>
    </location>
</feature>
<reference evidence="6" key="1">
    <citation type="journal article" date="2009" name="Genome Res.">
        <title>Comparative genomic analyses of the human fungal pathogens Coccidioides and their relatives.</title>
        <authorList>
            <person name="Sharpton T.J."/>
            <person name="Stajich J.E."/>
            <person name="Rounsley S.D."/>
            <person name="Gardner M.J."/>
            <person name="Wortman J.R."/>
            <person name="Jordar V.S."/>
            <person name="Maiti R."/>
            <person name="Kodira C.D."/>
            <person name="Neafsey D.E."/>
            <person name="Zeng Q."/>
            <person name="Hung C.-Y."/>
            <person name="McMahan C."/>
            <person name="Muszewska A."/>
            <person name="Grynberg M."/>
            <person name="Mandel M.A."/>
            <person name="Kellner E.M."/>
            <person name="Barker B.M."/>
            <person name="Galgiani J.N."/>
            <person name="Orbach M.J."/>
            <person name="Kirkland T.N."/>
            <person name="Cole G.T."/>
            <person name="Henn M.R."/>
            <person name="Birren B.W."/>
            <person name="Taylor J.W."/>
        </authorList>
    </citation>
    <scope>NUCLEOTIDE SEQUENCE [LARGE SCALE GENOMIC DNA]</scope>
    <source>
        <strain evidence="6">RS</strain>
    </source>
</reference>
<dbReference type="VEuPathDB" id="FungiDB:CIMG_04306"/>
<keyword evidence="6" id="KW-1185">Reference proteome</keyword>
<dbReference type="KEGG" id="cim:CIMG_04306"/>
<sequence length="334" mass="37176">MFSLRHALCRAVCAPYSQLAKSRTITTIPHRSTKLDRIITAATFQQRWLSGKVQSEQLNTPLPYTQEQQKKENGTPSEESSFAISSGSLSGDSSRVNATQTTSDELDSAKATETPVDSRSVGQPRFSIRRPKPDGYIAPKSTIYVGNLFFDVTAGDLKNEFSKCGPVEGVRLLYDYRGVSKGFGYVKFHDVETAEKAVALMHGQLFEGRHLAVNFARVELDKPMNHDPTKPPTRTLYIGNIPFEMTDRDLNELFKDVDNIIDVRVAVDRRTGRARGFVHADFTDIESARKAFTLLSTKTPYGRPLRIDYSHSNIKIQPAGPPKRDDPGATFGSD</sequence>
<dbReference type="Gene3D" id="3.30.70.330">
    <property type="match status" value="2"/>
</dbReference>
<evidence type="ECO:0000256" key="1">
    <source>
        <dbReference type="ARBA" id="ARBA00022884"/>
    </source>
</evidence>
<feature type="region of interest" description="Disordered" evidence="3">
    <location>
        <begin position="312"/>
        <end position="334"/>
    </location>
</feature>
<proteinExistence type="predicted"/>
<evidence type="ECO:0000313" key="6">
    <source>
        <dbReference type="Proteomes" id="UP000001261"/>
    </source>
</evidence>
<dbReference type="OrthoDB" id="6730379at2759"/>
<dbReference type="SMART" id="SM00360">
    <property type="entry name" value="RRM"/>
    <property type="match status" value="2"/>
</dbReference>
<evidence type="ECO:0000259" key="4">
    <source>
        <dbReference type="PROSITE" id="PS50102"/>
    </source>
</evidence>
<protein>
    <submittedName>
        <fullName evidence="5">Nucleic acid-binding protein</fullName>
    </submittedName>
</protein>
<dbReference type="Pfam" id="PF00076">
    <property type="entry name" value="RRM_1"/>
    <property type="match status" value="2"/>
</dbReference>
<evidence type="ECO:0000313" key="5">
    <source>
        <dbReference type="EMBL" id="EAS33282.1"/>
    </source>
</evidence>
<dbReference type="OMA" id="HARHGIS"/>
<feature type="compositionally biased region" description="Low complexity" evidence="3">
    <location>
        <begin position="77"/>
        <end position="94"/>
    </location>
</feature>
<accession>A0A0E1RYR7</accession>
<dbReference type="AlphaFoldDB" id="A0A0E1RYR7"/>
<dbReference type="PANTHER" id="PTHR23236">
    <property type="entry name" value="EUKARYOTIC TRANSLATION INITIATION FACTOR 4B/4H"/>
    <property type="match status" value="1"/>
</dbReference>
<dbReference type="InParanoid" id="A0A0E1RYR7"/>
<organism evidence="5 6">
    <name type="scientific">Coccidioides immitis (strain RS)</name>
    <name type="common">Valley fever fungus</name>
    <dbReference type="NCBI Taxonomy" id="246410"/>
    <lineage>
        <taxon>Eukaryota</taxon>
        <taxon>Fungi</taxon>
        <taxon>Dikarya</taxon>
        <taxon>Ascomycota</taxon>
        <taxon>Pezizomycotina</taxon>
        <taxon>Eurotiomycetes</taxon>
        <taxon>Eurotiomycetidae</taxon>
        <taxon>Onygenales</taxon>
        <taxon>Onygenaceae</taxon>
        <taxon>Coccidioides</taxon>
    </lineage>
</organism>
<evidence type="ECO:0000256" key="2">
    <source>
        <dbReference type="PROSITE-ProRule" id="PRU00176"/>
    </source>
</evidence>
<dbReference type="EMBL" id="GG704914">
    <property type="protein sequence ID" value="EAS33282.1"/>
    <property type="molecule type" value="Genomic_DNA"/>
</dbReference>
<dbReference type="Proteomes" id="UP000001261">
    <property type="component" value="Unassembled WGS sequence"/>
</dbReference>
<dbReference type="InterPro" id="IPR012677">
    <property type="entry name" value="Nucleotide-bd_a/b_plait_sf"/>
</dbReference>
<dbReference type="PROSITE" id="PS50102">
    <property type="entry name" value="RRM"/>
    <property type="match status" value="2"/>
</dbReference>
<dbReference type="GeneID" id="4565185"/>
<dbReference type="InterPro" id="IPR000504">
    <property type="entry name" value="RRM_dom"/>
</dbReference>
<feature type="domain" description="RRM" evidence="4">
    <location>
        <begin position="141"/>
        <end position="218"/>
    </location>
</feature>
<keyword evidence="1 2" id="KW-0694">RNA-binding</keyword>
<dbReference type="SUPFAM" id="SSF54928">
    <property type="entry name" value="RNA-binding domain, RBD"/>
    <property type="match status" value="2"/>
</dbReference>
<reference evidence="6" key="2">
    <citation type="journal article" date="2010" name="Genome Res.">
        <title>Population genomic sequencing of Coccidioides fungi reveals recent hybridization and transposon control.</title>
        <authorList>
            <person name="Neafsey D.E."/>
            <person name="Barker B.M."/>
            <person name="Sharpton T.J."/>
            <person name="Stajich J.E."/>
            <person name="Park D.J."/>
            <person name="Whiston E."/>
            <person name="Hung C.-Y."/>
            <person name="McMahan C."/>
            <person name="White J."/>
            <person name="Sykes S."/>
            <person name="Heiman D."/>
            <person name="Young S."/>
            <person name="Zeng Q."/>
            <person name="Abouelleil A."/>
            <person name="Aftuck L."/>
            <person name="Bessette D."/>
            <person name="Brown A."/>
            <person name="FitzGerald M."/>
            <person name="Lui A."/>
            <person name="Macdonald J.P."/>
            <person name="Priest M."/>
            <person name="Orbach M.J."/>
            <person name="Galgiani J.N."/>
            <person name="Kirkland T.N."/>
            <person name="Cole G.T."/>
            <person name="Birren B.W."/>
            <person name="Henn M.R."/>
            <person name="Taylor J.W."/>
            <person name="Rounsley S.D."/>
        </authorList>
    </citation>
    <scope>GENOME REANNOTATION</scope>
    <source>
        <strain evidence="6">RS</strain>
    </source>
</reference>
<dbReference type="InterPro" id="IPR035979">
    <property type="entry name" value="RBD_domain_sf"/>
</dbReference>
<evidence type="ECO:0000256" key="3">
    <source>
        <dbReference type="SAM" id="MobiDB-lite"/>
    </source>
</evidence>
<dbReference type="PANTHER" id="PTHR23236:SF12">
    <property type="entry name" value="EUKARYOTIC INITIATION FACTOR 4B-RELATED"/>
    <property type="match status" value="1"/>
</dbReference>